<dbReference type="InterPro" id="IPR002100">
    <property type="entry name" value="TF_MADSbox"/>
</dbReference>
<dbReference type="Pfam" id="PF01486">
    <property type="entry name" value="K-box"/>
    <property type="match status" value="1"/>
</dbReference>
<sequence>NGLFKKANELTVLCDAKVSIIMFSSTNKLQEFISPSLTTKQIYDEYQRVKEIDLWNTHDEKMQENLKKLREINNKLRRDIRQRMGASLIDLSFEELLAIEKEIETSLSVIRERKFKQLENQIGTSKKKGKNSEDIHRTLVHQFVNIDASSEDPQFGLVDNGGEYDNVLGYPNGGGHVFALHLPQTNQLNLHSGGGSDLTTFALLE</sequence>
<comment type="subcellular location">
    <subcellularLocation>
        <location evidence="1">Nucleus</location>
    </subcellularLocation>
</comment>
<dbReference type="EMBL" id="DQ479367">
    <property type="protein sequence ID" value="ABF56142.1"/>
    <property type="molecule type" value="mRNA"/>
</dbReference>
<evidence type="ECO:0000256" key="2">
    <source>
        <dbReference type="ARBA" id="ARBA00023015"/>
    </source>
</evidence>
<evidence type="ECO:0000313" key="8">
    <source>
        <dbReference type="EMBL" id="ABF56142.1"/>
    </source>
</evidence>
<dbReference type="InterPro" id="IPR050142">
    <property type="entry name" value="MADS-box/MEF2_TF"/>
</dbReference>
<dbReference type="Gene3D" id="3.40.1810.10">
    <property type="entry name" value="Transcription factor, MADS-box"/>
    <property type="match status" value="1"/>
</dbReference>
<evidence type="ECO:0000256" key="1">
    <source>
        <dbReference type="ARBA" id="ARBA00004123"/>
    </source>
</evidence>
<feature type="domain" description="MADS-box" evidence="6">
    <location>
        <begin position="1"/>
        <end position="36"/>
    </location>
</feature>
<dbReference type="SMART" id="SM00432">
    <property type="entry name" value="MADS"/>
    <property type="match status" value="1"/>
</dbReference>
<evidence type="ECO:0000259" key="6">
    <source>
        <dbReference type="PROSITE" id="PS50066"/>
    </source>
</evidence>
<keyword evidence="3" id="KW-0238">DNA-binding</keyword>
<name>Q1HLD0_9MAGN</name>
<keyword evidence="5" id="KW-0539">Nucleus</keyword>
<dbReference type="GO" id="GO:0003700">
    <property type="term" value="F:DNA-binding transcription factor activity"/>
    <property type="evidence" value="ECO:0007669"/>
    <property type="project" value="InterPro"/>
</dbReference>
<dbReference type="Pfam" id="PF00319">
    <property type="entry name" value="SRF-TF"/>
    <property type="match status" value="1"/>
</dbReference>
<evidence type="ECO:0000256" key="3">
    <source>
        <dbReference type="ARBA" id="ARBA00023125"/>
    </source>
</evidence>
<feature type="non-terminal residue" evidence="8">
    <location>
        <position position="1"/>
    </location>
</feature>
<evidence type="ECO:0000256" key="5">
    <source>
        <dbReference type="ARBA" id="ARBA00023242"/>
    </source>
</evidence>
<dbReference type="PANTHER" id="PTHR48019">
    <property type="entry name" value="SERUM RESPONSE FACTOR HOMOLOG"/>
    <property type="match status" value="1"/>
</dbReference>
<dbReference type="PROSITE" id="PS51297">
    <property type="entry name" value="K_BOX"/>
    <property type="match status" value="1"/>
</dbReference>
<proteinExistence type="evidence at transcript level"/>
<keyword evidence="2" id="KW-0805">Transcription regulation</keyword>
<dbReference type="AlphaFoldDB" id="Q1HLD0"/>
<dbReference type="InterPro" id="IPR036879">
    <property type="entry name" value="TF_MADSbox_sf"/>
</dbReference>
<gene>
    <name evidence="8" type="primary">AP3</name>
</gene>
<dbReference type="GO" id="GO:0005634">
    <property type="term" value="C:nucleus"/>
    <property type="evidence" value="ECO:0007669"/>
    <property type="project" value="UniProtKB-SubCell"/>
</dbReference>
<reference evidence="8" key="1">
    <citation type="journal article" date="2006" name="BMC Evol. Biol.">
        <title>A simplified explanation for the frameshift mutation that created a novel C-terminal motif in the APETALA3 gene lineage.</title>
        <authorList>
            <person name="Kramer E.M."/>
            <person name="Su H.-J."/>
            <person name="Wu C.-C."/>
            <person name="Hu J.-M."/>
        </authorList>
    </citation>
    <scope>NUCLEOTIDE SEQUENCE</scope>
</reference>
<dbReference type="GO" id="GO:0046983">
    <property type="term" value="F:protein dimerization activity"/>
    <property type="evidence" value="ECO:0007669"/>
    <property type="project" value="InterPro"/>
</dbReference>
<evidence type="ECO:0000256" key="4">
    <source>
        <dbReference type="ARBA" id="ARBA00023163"/>
    </source>
</evidence>
<protein>
    <submittedName>
        <fullName evidence="8">APETALA3-like protein</fullName>
    </submittedName>
</protein>
<organism evidence="8">
    <name type="scientific">Micranthes careyana</name>
    <dbReference type="NCBI Taxonomy" id="264188"/>
    <lineage>
        <taxon>Eukaryota</taxon>
        <taxon>Viridiplantae</taxon>
        <taxon>Streptophyta</taxon>
        <taxon>Embryophyta</taxon>
        <taxon>Tracheophyta</taxon>
        <taxon>Spermatophyta</taxon>
        <taxon>Magnoliopsida</taxon>
        <taxon>eudicotyledons</taxon>
        <taxon>Gunneridae</taxon>
        <taxon>Pentapetalae</taxon>
        <taxon>Saxifragales</taxon>
        <taxon>Saxifragaceae</taxon>
        <taxon>Micrantheae</taxon>
        <taxon>Micranthes</taxon>
    </lineage>
</organism>
<keyword evidence="4" id="KW-0804">Transcription</keyword>
<accession>Q1HLD0</accession>
<evidence type="ECO:0000259" key="7">
    <source>
        <dbReference type="PROSITE" id="PS51297"/>
    </source>
</evidence>
<dbReference type="PROSITE" id="PS50066">
    <property type="entry name" value="MADS_BOX_2"/>
    <property type="match status" value="1"/>
</dbReference>
<dbReference type="InterPro" id="IPR002487">
    <property type="entry name" value="TF_Kbox"/>
</dbReference>
<dbReference type="SUPFAM" id="SSF55455">
    <property type="entry name" value="SRF-like"/>
    <property type="match status" value="1"/>
</dbReference>
<dbReference type="GO" id="GO:0003677">
    <property type="term" value="F:DNA binding"/>
    <property type="evidence" value="ECO:0007669"/>
    <property type="project" value="UniProtKB-KW"/>
</dbReference>
<feature type="domain" description="K-box" evidence="7">
    <location>
        <begin position="59"/>
        <end position="149"/>
    </location>
</feature>